<dbReference type="GO" id="GO:0016020">
    <property type="term" value="C:membrane"/>
    <property type="evidence" value="ECO:0007669"/>
    <property type="project" value="InterPro"/>
</dbReference>
<comment type="caution">
    <text evidence="4">The sequence shown here is derived from an EMBL/GenBank/DDBJ whole genome shotgun (WGS) entry which is preliminary data.</text>
</comment>
<evidence type="ECO:0008006" key="6">
    <source>
        <dbReference type="Google" id="ProtNLM"/>
    </source>
</evidence>
<feature type="transmembrane region" description="Helical" evidence="3">
    <location>
        <begin position="155"/>
        <end position="172"/>
    </location>
</feature>
<dbReference type="Gene3D" id="1.20.120.1760">
    <property type="match status" value="1"/>
</dbReference>
<evidence type="ECO:0000256" key="2">
    <source>
        <dbReference type="RuleBase" id="RU003750"/>
    </source>
</evidence>
<sequence>MGFTTSFTKFRQWSYKWRAKYFRPVLKLLAKLKITPNQITTFRLIFILPIAYYFYRGNLLGVLIFYLIFWILDLFDGSLARYLKATNDKGGSIDAVVDHFVYSILILGFIYLQAADTLLLTYNIIIQLFVNLLVNVKNWHKGESDWLIKVKPIVPYFKTLAHLFLFLYFLGFDFLNPAFLILNIWMTIASFYYFLKIKQNN</sequence>
<dbReference type="AlphaFoldDB" id="A0A1G1XNY6"/>
<feature type="transmembrane region" description="Helical" evidence="3">
    <location>
        <begin position="178"/>
        <end position="195"/>
    </location>
</feature>
<dbReference type="PROSITE" id="PS00379">
    <property type="entry name" value="CDP_ALCOHOL_P_TRANSF"/>
    <property type="match status" value="1"/>
</dbReference>
<keyword evidence="3" id="KW-0472">Membrane</keyword>
<accession>A0A1G1XNY6</accession>
<dbReference type="InterPro" id="IPR000462">
    <property type="entry name" value="CDP-OH_P_trans"/>
</dbReference>
<organism evidence="4 5">
    <name type="scientific">Candidatus Buchananbacteria bacterium RBG_13_36_9</name>
    <dbReference type="NCBI Taxonomy" id="1797530"/>
    <lineage>
        <taxon>Bacteria</taxon>
        <taxon>Candidatus Buchananiibacteriota</taxon>
    </lineage>
</organism>
<dbReference type="EMBL" id="MHHZ01000020">
    <property type="protein sequence ID" value="OGY41300.1"/>
    <property type="molecule type" value="Genomic_DNA"/>
</dbReference>
<dbReference type="GO" id="GO:0008654">
    <property type="term" value="P:phospholipid biosynthetic process"/>
    <property type="evidence" value="ECO:0007669"/>
    <property type="project" value="InterPro"/>
</dbReference>
<evidence type="ECO:0000256" key="3">
    <source>
        <dbReference type="SAM" id="Phobius"/>
    </source>
</evidence>
<evidence type="ECO:0000256" key="1">
    <source>
        <dbReference type="ARBA" id="ARBA00022679"/>
    </source>
</evidence>
<keyword evidence="1 2" id="KW-0808">Transferase</keyword>
<comment type="similarity">
    <text evidence="2">Belongs to the CDP-alcohol phosphatidyltransferase class-I family.</text>
</comment>
<dbReference type="Pfam" id="PF01066">
    <property type="entry name" value="CDP-OH_P_transf"/>
    <property type="match status" value="1"/>
</dbReference>
<feature type="transmembrane region" description="Helical" evidence="3">
    <location>
        <begin position="61"/>
        <end position="83"/>
    </location>
</feature>
<dbReference type="Proteomes" id="UP000176498">
    <property type="component" value="Unassembled WGS sequence"/>
</dbReference>
<keyword evidence="3" id="KW-0812">Transmembrane</keyword>
<protein>
    <recommendedName>
        <fullName evidence="6">CDP-alcohol phosphatidyltransferase</fullName>
    </recommendedName>
</protein>
<evidence type="ECO:0000313" key="4">
    <source>
        <dbReference type="EMBL" id="OGY41300.1"/>
    </source>
</evidence>
<gene>
    <name evidence="4" type="ORF">A2Y82_03750</name>
</gene>
<name>A0A1G1XNY6_9BACT</name>
<keyword evidence="3" id="KW-1133">Transmembrane helix</keyword>
<dbReference type="InterPro" id="IPR048254">
    <property type="entry name" value="CDP_ALCOHOL_P_TRANSF_CS"/>
</dbReference>
<proteinExistence type="inferred from homology"/>
<dbReference type="GO" id="GO:0016780">
    <property type="term" value="F:phosphotransferase activity, for other substituted phosphate groups"/>
    <property type="evidence" value="ECO:0007669"/>
    <property type="project" value="InterPro"/>
</dbReference>
<evidence type="ECO:0000313" key="5">
    <source>
        <dbReference type="Proteomes" id="UP000176498"/>
    </source>
</evidence>
<dbReference type="InterPro" id="IPR043130">
    <property type="entry name" value="CDP-OH_PTrfase_TM_dom"/>
</dbReference>
<reference evidence="4 5" key="1">
    <citation type="journal article" date="2016" name="Nat. Commun.">
        <title>Thousands of microbial genomes shed light on interconnected biogeochemical processes in an aquifer system.</title>
        <authorList>
            <person name="Anantharaman K."/>
            <person name="Brown C.T."/>
            <person name="Hug L.A."/>
            <person name="Sharon I."/>
            <person name="Castelle C.J."/>
            <person name="Probst A.J."/>
            <person name="Thomas B.C."/>
            <person name="Singh A."/>
            <person name="Wilkins M.J."/>
            <person name="Karaoz U."/>
            <person name="Brodie E.L."/>
            <person name="Williams K.H."/>
            <person name="Hubbard S.S."/>
            <person name="Banfield J.F."/>
        </authorList>
    </citation>
    <scope>NUCLEOTIDE SEQUENCE [LARGE SCALE GENOMIC DNA]</scope>
</reference>